<dbReference type="Pfam" id="PF09324">
    <property type="entry name" value="Sec7-like_HDS"/>
    <property type="match status" value="1"/>
</dbReference>
<dbReference type="EMBL" id="DS113251">
    <property type="protein sequence ID" value="EAY15719.1"/>
    <property type="molecule type" value="Genomic_DNA"/>
</dbReference>
<proteinExistence type="predicted"/>
<dbReference type="Pfam" id="PF01369">
    <property type="entry name" value="Sec7"/>
    <property type="match status" value="1"/>
</dbReference>
<dbReference type="GO" id="GO:0005737">
    <property type="term" value="C:cytoplasm"/>
    <property type="evidence" value="ECO:0007669"/>
    <property type="project" value="UniProtKB-SubCell"/>
</dbReference>
<comment type="subcellular location">
    <subcellularLocation>
        <location evidence="1">Cytoplasm</location>
    </subcellularLocation>
</comment>
<dbReference type="GO" id="GO:0005085">
    <property type="term" value="F:guanyl-nucleotide exchange factor activity"/>
    <property type="evidence" value="ECO:0000318"/>
    <property type="project" value="GO_Central"/>
</dbReference>
<dbReference type="InterPro" id="IPR023394">
    <property type="entry name" value="Sec7_C_sf"/>
</dbReference>
<dbReference type="VEuPathDB" id="TrichDB:TVAG_187700"/>
<dbReference type="SUPFAM" id="SSF48425">
    <property type="entry name" value="Sec7 domain"/>
    <property type="match status" value="1"/>
</dbReference>
<dbReference type="InterPro" id="IPR000904">
    <property type="entry name" value="Sec7_dom"/>
</dbReference>
<evidence type="ECO:0000313" key="4">
    <source>
        <dbReference type="EMBL" id="EAY15719.1"/>
    </source>
</evidence>
<keyword evidence="2" id="KW-0963">Cytoplasm</keyword>
<feature type="domain" description="SEC7" evidence="3">
    <location>
        <begin position="380"/>
        <end position="565"/>
    </location>
</feature>
<dbReference type="PANTHER" id="PTHR10663:SF375">
    <property type="entry name" value="LD29171P"/>
    <property type="match status" value="1"/>
</dbReference>
<organism evidence="4 5">
    <name type="scientific">Trichomonas vaginalis (strain ATCC PRA-98 / G3)</name>
    <dbReference type="NCBI Taxonomy" id="412133"/>
    <lineage>
        <taxon>Eukaryota</taxon>
        <taxon>Metamonada</taxon>
        <taxon>Parabasalia</taxon>
        <taxon>Trichomonadida</taxon>
        <taxon>Trichomonadidae</taxon>
        <taxon>Trichomonas</taxon>
    </lineage>
</organism>
<dbReference type="RefSeq" id="XP_001327942.1">
    <property type="nucleotide sequence ID" value="XM_001327907.1"/>
</dbReference>
<evidence type="ECO:0000313" key="5">
    <source>
        <dbReference type="Proteomes" id="UP000001542"/>
    </source>
</evidence>
<dbReference type="SMR" id="A2DUZ2"/>
<dbReference type="InterPro" id="IPR015403">
    <property type="entry name" value="Mon2/Sec7/BIG1-like_HDS"/>
</dbReference>
<dbReference type="STRING" id="5722.A2DUZ2"/>
<sequence length="1240" mass="141167">MSDPIQGQISVIKPFLEELNGNSFFKKEKDLKEKLTKAINSLQQSDVSITIDLIIALLSVEKKNIRVQCIETLCNLFSARELEFFLAANTSTLILHKLIDILQEHKSPQYNEVIKCLSAFIKSQNQQLYLHNDDLQDFLSATLAQLDTNPNVENRKAVETVLTSFIEVLQNSLQSMDKIAISDYKVTVSTIVKFIGPSLQENSLSVLLNIIQKLVFEAPDSLKDTNKYKQIAMVDVPQLFIQIAFAAPDTFYDQILEMFQKFIAMGDFIIPSFPAIIAQLITPAFESKSQSIVKAVSYLEAISSLESHVLLTVFAMCDCSSTDSYRVFENLVNSITQCILLFSSNATVAISCLRCLDSILISFRNFFLTAGAKSDDEKSDNERFVLEKKMTMEGCAAIFNKSIKQGIQSLIQSELVEDDLYKIGVFLRSSPLLNPTNISEYIVKPENQKALEGFISTFNFQKVTLDQALRDLCSSFLLPGEAQQIDRVMICFSKKYHEDNPEIMTEDAAYAISFSIIMLQTDLHNENIKRKITCEEWIKNTREVEFAREVPLSDLNDIYERVKNKPLKMKTIFTTDGNQEQNQKKSRQLLRDLMERSNKEGLPSLSRELLILIIERLWPSLFACLSLLLSNYAIPEIVQVDLDCISQLIFFLSNFSMQKELESILSFLCNYCQISNGQCQTLAISKACSLAKECGEGFGNSWTYLLQLFSKIYTWGSNDLEAIDSSAKQNTKTTTEINHTQEIDSVFMNAKCLPGFAYVEFVKAMCNVATEELCMNPPVIFTLQKIIELMKESFDRVRFIWIQSWMLVRAQFNRTACLGHNEISMYAIDGLRQVVISCFNFKEMWSQFQIDILSPFLTIFMNNCLLEPRKLVLSIVEVVIPKIDTAWDVIIELLEAASCDSEISIIQSSFQIFSNNYLQIPTRHDLKVFLIMANYIIQQYVPSLNLESAKLLPKKSEETQEITSEYIEVLPSIIYTTDNKNVIEFVTDSYFILLNKYIQKQDKIQTIAEHIMPIFAQTPLISVPFMYKSMSKYLISCSTNENDMIIPQTLIPWASSMFIQLMDFEIIHVFIEETAKVSILNEEMKEIATKSISLVLNNDSLQEQAKEYPKLLEDALVFVKENKLPKVSLLISKISSKLKLVQVESLSIEIIFSFLSEGALQDDEVADAVICALKMLNEMNQNKLTLKVVEKIVGESKSMNSRFFKQKKNEAIVACLEFLSNPSQEIRELVKSLALSLVDL</sequence>
<dbReference type="PANTHER" id="PTHR10663">
    <property type="entry name" value="GUANYL-NUCLEOTIDE EXCHANGE FACTOR"/>
    <property type="match status" value="1"/>
</dbReference>
<dbReference type="Gene3D" id="1.10.220.20">
    <property type="match status" value="1"/>
</dbReference>
<dbReference type="SUPFAM" id="SSF48371">
    <property type="entry name" value="ARM repeat"/>
    <property type="match status" value="1"/>
</dbReference>
<reference evidence="4" key="2">
    <citation type="journal article" date="2007" name="Science">
        <title>Draft genome sequence of the sexually transmitted pathogen Trichomonas vaginalis.</title>
        <authorList>
            <person name="Carlton J.M."/>
            <person name="Hirt R.P."/>
            <person name="Silva J.C."/>
            <person name="Delcher A.L."/>
            <person name="Schatz M."/>
            <person name="Zhao Q."/>
            <person name="Wortman J.R."/>
            <person name="Bidwell S.L."/>
            <person name="Alsmark U.C.M."/>
            <person name="Besteiro S."/>
            <person name="Sicheritz-Ponten T."/>
            <person name="Noel C.J."/>
            <person name="Dacks J.B."/>
            <person name="Foster P.G."/>
            <person name="Simillion C."/>
            <person name="Van de Peer Y."/>
            <person name="Miranda-Saavedra D."/>
            <person name="Barton G.J."/>
            <person name="Westrop G.D."/>
            <person name="Mueller S."/>
            <person name="Dessi D."/>
            <person name="Fiori P.L."/>
            <person name="Ren Q."/>
            <person name="Paulsen I."/>
            <person name="Zhang H."/>
            <person name="Bastida-Corcuera F.D."/>
            <person name="Simoes-Barbosa A."/>
            <person name="Brown M.T."/>
            <person name="Hayes R.D."/>
            <person name="Mukherjee M."/>
            <person name="Okumura C.Y."/>
            <person name="Schneider R."/>
            <person name="Smith A.J."/>
            <person name="Vanacova S."/>
            <person name="Villalvazo M."/>
            <person name="Haas B.J."/>
            <person name="Pertea M."/>
            <person name="Feldblyum T.V."/>
            <person name="Utterback T.R."/>
            <person name="Shu C.L."/>
            <person name="Osoegawa K."/>
            <person name="de Jong P.J."/>
            <person name="Hrdy I."/>
            <person name="Horvathova L."/>
            <person name="Zubacova Z."/>
            <person name="Dolezal P."/>
            <person name="Malik S.B."/>
            <person name="Logsdon J.M. Jr."/>
            <person name="Henze K."/>
            <person name="Gupta A."/>
            <person name="Wang C.C."/>
            <person name="Dunne R.L."/>
            <person name="Upcroft J.A."/>
            <person name="Upcroft P."/>
            <person name="White O."/>
            <person name="Salzberg S.L."/>
            <person name="Tang P."/>
            <person name="Chiu C.-H."/>
            <person name="Lee Y.-S."/>
            <person name="Embley T.M."/>
            <person name="Coombs G.H."/>
            <person name="Mottram J.C."/>
            <person name="Tachezy J."/>
            <person name="Fraser-Liggett C.M."/>
            <person name="Johnson P.J."/>
        </authorList>
    </citation>
    <scope>NUCLEOTIDE SEQUENCE [LARGE SCALE GENOMIC DNA]</scope>
    <source>
        <strain evidence="4">G3</strain>
    </source>
</reference>
<dbReference type="PROSITE" id="PS50190">
    <property type="entry name" value="SEC7"/>
    <property type="match status" value="1"/>
</dbReference>
<dbReference type="KEGG" id="tva:4773726"/>
<dbReference type="VEuPathDB" id="TrichDB:TVAGG3_0939890"/>
<dbReference type="Proteomes" id="UP000001542">
    <property type="component" value="Unassembled WGS sequence"/>
</dbReference>
<keyword evidence="5" id="KW-1185">Reference proteome</keyword>
<evidence type="ECO:0000259" key="3">
    <source>
        <dbReference type="PROSITE" id="PS50190"/>
    </source>
</evidence>
<dbReference type="InParanoid" id="A2DUZ2"/>
<accession>A2DUZ2</accession>
<dbReference type="AlphaFoldDB" id="A2DUZ2"/>
<dbReference type="CDD" id="cd00171">
    <property type="entry name" value="Sec7"/>
    <property type="match status" value="1"/>
</dbReference>
<dbReference type="SMART" id="SM00222">
    <property type="entry name" value="Sec7"/>
    <property type="match status" value="1"/>
</dbReference>
<dbReference type="InterPro" id="IPR016024">
    <property type="entry name" value="ARM-type_fold"/>
</dbReference>
<dbReference type="InterPro" id="IPR035999">
    <property type="entry name" value="Sec7_dom_sf"/>
</dbReference>
<evidence type="ECO:0000256" key="1">
    <source>
        <dbReference type="ARBA" id="ARBA00004496"/>
    </source>
</evidence>
<dbReference type="Gene3D" id="1.10.1000.11">
    <property type="entry name" value="Arf Nucleotide-binding Site Opener,domain 2"/>
    <property type="match status" value="1"/>
</dbReference>
<gene>
    <name evidence="4" type="ORF">TVAG_187700</name>
</gene>
<dbReference type="OMA" id="NEYMAIN"/>
<dbReference type="OrthoDB" id="430364at2759"/>
<dbReference type="GO" id="GO:0032012">
    <property type="term" value="P:regulation of ARF protein signal transduction"/>
    <property type="evidence" value="ECO:0007669"/>
    <property type="project" value="InterPro"/>
</dbReference>
<protein>
    <submittedName>
        <fullName evidence="4">Sec7 domain containing protein</fullName>
    </submittedName>
</protein>
<reference evidence="4" key="1">
    <citation type="submission" date="2006-10" db="EMBL/GenBank/DDBJ databases">
        <authorList>
            <person name="Amadeo P."/>
            <person name="Zhao Q."/>
            <person name="Wortman J."/>
            <person name="Fraser-Liggett C."/>
            <person name="Carlton J."/>
        </authorList>
    </citation>
    <scope>NUCLEOTIDE SEQUENCE</scope>
    <source>
        <strain evidence="4">G3</strain>
    </source>
</reference>
<evidence type="ECO:0000256" key="2">
    <source>
        <dbReference type="ARBA" id="ARBA00022490"/>
    </source>
</evidence>
<name>A2DUZ2_TRIV3</name>
<dbReference type="eggNOG" id="KOG0929">
    <property type="taxonomic scope" value="Eukaryota"/>
</dbReference>